<keyword evidence="1" id="KW-0732">Signal</keyword>
<protein>
    <recommendedName>
        <fullName evidence="3">Bacterial Ig-like domain-containing protein</fullName>
    </recommendedName>
</protein>
<feature type="domain" description="Bacterial Ig-like" evidence="3">
    <location>
        <begin position="1029"/>
        <end position="1129"/>
    </location>
</feature>
<feature type="domain" description="Bacterial Ig-like" evidence="3">
    <location>
        <begin position="258"/>
        <end position="351"/>
    </location>
</feature>
<feature type="domain" description="Bacterial Ig-like" evidence="3">
    <location>
        <begin position="1596"/>
        <end position="1697"/>
    </location>
</feature>
<feature type="domain" description="Bacterial Ig-like" evidence="3">
    <location>
        <begin position="2335"/>
        <end position="2436"/>
    </location>
</feature>
<feature type="compositionally biased region" description="Pro residues" evidence="2">
    <location>
        <begin position="3679"/>
        <end position="3692"/>
    </location>
</feature>
<dbReference type="InterPro" id="IPR028059">
    <property type="entry name" value="SWM_rpt"/>
</dbReference>
<evidence type="ECO:0000313" key="5">
    <source>
        <dbReference type="Proteomes" id="UP001208935"/>
    </source>
</evidence>
<accession>A0ABT3KVK3</accession>
<feature type="domain" description="Bacterial Ig-like" evidence="3">
    <location>
        <begin position="2743"/>
        <end position="2844"/>
    </location>
</feature>
<dbReference type="InterPro" id="IPR014755">
    <property type="entry name" value="Cu-Rt/internalin_Ig-like"/>
</dbReference>
<organism evidence="4 5">
    <name type="scientific">Verminephrobacter aporrectodeae subsp. tuberculatae</name>
    <dbReference type="NCBI Taxonomy" id="1110392"/>
    <lineage>
        <taxon>Bacteria</taxon>
        <taxon>Pseudomonadati</taxon>
        <taxon>Pseudomonadota</taxon>
        <taxon>Betaproteobacteria</taxon>
        <taxon>Burkholderiales</taxon>
        <taxon>Comamonadaceae</taxon>
        <taxon>Verminephrobacter</taxon>
    </lineage>
</organism>
<keyword evidence="5" id="KW-1185">Reference proteome</keyword>
<feature type="domain" description="Bacterial Ig-like" evidence="3">
    <location>
        <begin position="2025"/>
        <end position="2126"/>
    </location>
</feature>
<feature type="domain" description="Bacterial Ig-like" evidence="3">
    <location>
        <begin position="3051"/>
        <end position="3152"/>
    </location>
</feature>
<feature type="domain" description="Bacterial Ig-like" evidence="3">
    <location>
        <begin position="367"/>
        <end position="465"/>
    </location>
</feature>
<dbReference type="InterPro" id="IPR053784">
    <property type="entry name" value="Choice_anch_U_dom"/>
</dbReference>
<dbReference type="InterPro" id="IPR044048">
    <property type="entry name" value="Big_12"/>
</dbReference>
<feature type="region of interest" description="Disordered" evidence="2">
    <location>
        <begin position="770"/>
        <end position="789"/>
    </location>
</feature>
<feature type="domain" description="Bacterial Ig-like" evidence="3">
    <location>
        <begin position="475"/>
        <end position="574"/>
    </location>
</feature>
<feature type="domain" description="Bacterial Ig-like" evidence="3">
    <location>
        <begin position="2642"/>
        <end position="2742"/>
    </location>
</feature>
<feature type="domain" description="Bacterial Ig-like" evidence="3">
    <location>
        <begin position="1130"/>
        <end position="1238"/>
    </location>
</feature>
<feature type="domain" description="Bacterial Ig-like" evidence="3">
    <location>
        <begin position="1278"/>
        <end position="1367"/>
    </location>
</feature>
<reference evidence="5" key="1">
    <citation type="submission" date="2023-07" db="EMBL/GenBank/DDBJ databases">
        <title>Verminephrobacter genomes.</title>
        <authorList>
            <person name="Lund M.B."/>
        </authorList>
    </citation>
    <scope>NUCLEOTIDE SEQUENCE [LARGE SCALE GENOMIC DNA]</scope>
    <source>
        <strain evidence="5">AtM5-05</strain>
    </source>
</reference>
<evidence type="ECO:0000256" key="2">
    <source>
        <dbReference type="SAM" id="MobiDB-lite"/>
    </source>
</evidence>
<feature type="domain" description="Bacterial Ig-like" evidence="3">
    <location>
        <begin position="1921"/>
        <end position="2024"/>
    </location>
</feature>
<feature type="region of interest" description="Disordered" evidence="2">
    <location>
        <begin position="3440"/>
        <end position="3459"/>
    </location>
</feature>
<feature type="domain" description="Bacterial Ig-like" evidence="3">
    <location>
        <begin position="3357"/>
        <end position="3458"/>
    </location>
</feature>
<feature type="domain" description="Bacterial Ig-like" evidence="3">
    <location>
        <begin position="1703"/>
        <end position="1804"/>
    </location>
</feature>
<evidence type="ECO:0000259" key="3">
    <source>
        <dbReference type="Pfam" id="PF19078"/>
    </source>
</evidence>
<comment type="caution">
    <text evidence="4">The sequence shown here is derived from an EMBL/GenBank/DDBJ whole genome shotgun (WGS) entry which is preliminary data.</text>
</comment>
<evidence type="ECO:0000256" key="1">
    <source>
        <dbReference type="ARBA" id="ARBA00022729"/>
    </source>
</evidence>
<name>A0ABT3KVK3_9BURK</name>
<feature type="domain" description="Bacterial Ig-like" evidence="3">
    <location>
        <begin position="137"/>
        <end position="236"/>
    </location>
</feature>
<dbReference type="PANTHER" id="PTHR34677:SF3">
    <property type="entry name" value="BACTERIAL IG-LIKE DOMAIN-CONTAINING PROTEIN"/>
    <property type="match status" value="1"/>
</dbReference>
<sequence>MGQYSHSTYVSSVVILISDTYLTAGETMTVTFMFNEPPWWGPFARFRLTHGTDKGVPMDTPHGALSGMKRDSDDTKIYTVTFTPSENTGKAVGRITLDLNDILYQYGTRPCGTFQSVEYTVDTRSPDPVSNPHLNHVSIRLSDNVVSSRDETMTVTFEFNEEPWWHSFSISDVRVSHGTLSDLTQNSDNHKIYTATFTPTEHKNRVVGRISLDLANLRDSTDAGNDGTGVFESAEYIVDSMPPANVTNVFIRLSEDYLTGEEITVTFEFDEGPWSGSFTLTDLVAPNGVLSNLVVNPDNDKIYTATFTPNANTNRSVGRITLNLMHVSDGRNTYDEGHPGTGVRQSMEYTVDTMPRNAPSNPALNRVSIRLSDTLLTLDQGMTVTFEFNGWALESSFTVSDIVVPLGVLHDLVREPDNAKIYTVKFTPHNKTSKAVGQITLDLSKLQDSDGNAGTGVYQSAEFTVDNLPPARFRTVSIRLSDSHLTPGETATVTFEFDEGPVQDSFTLPDVVAPHGRLSNLVRAADNARIYTATFTPDANVHGARGRITLDLAGLMDEARNSATGVYQSSEYTIENAASSSSGSARLNRVDIRLSDSYLIRGEAVRVTFAFNVPLPDEDFIRHVVSPLGDLFVRGWDDTDRVCTAIFTPNVTMGKGVGRISLDLSKVKDEDGNPGAGMYQSAEYTVDTVRPQIDRITVANTHLSAGETATVTFAFSKEVSDANLRAALDLSNAPGILDAPVSADGGKTWTSLLTPPSETRNASGVIRVNTNSLRDPHGNAGLGDPVSSNTYTLDTVRPTLARTGHSIDDNQLGMGHTVHATIKFSEPVKGFDASDVILAPGSGSVGQVFAAWQPGSDGSSDTWEVVLHAPGAGVTSAYNPISVNLAGVNTRTGSAGFHTLPTGLSYIVDTVRPTLLGTRISYGAGETDTVLKFRESALVSFTFSEPVTDFGLNDVLLVNGLRDGMLSHFTSTGDGSVWTATLSAPTRNITSSNNTFRVNMRGVNDRAGNAGEGVVATGVSYDIDTVAGRPGLRITLADSTLTVGERTTVTFHFNEAVTGFDANDIVLTSGNGTLSNLTVGADGKTWSATLTPTANTQAANNTIRVDLAGVRNAAGTAGVGNVSSANYAVDTVQPMLRSLLIADRRLAANEETTITITFSKALDPGNFTLADLAIIDPLTQREQSVGLRGTLSNLRTTDGGTTWQATLKSPSADNTAGNLIVLKLRDMTDLVGNVVGGGNVSGDTAGGNYIAYDQAYANDSIRPRVERISVTHGSGEADNRVLRAGEILTLSIVFTEPVTGLGLDDISLSAGASGGTLSNLNSADGGTTWTATIIAPAFRTTVSDVRLTVRLGAQGVSDLAGNTSAEGEANTDVGNRYSVDTTNRAVPPTATITLADNHLIVGETTTVTFAFSDRVNDFTADDVILSNAHGTLGALTANADGKTWTATFRPAANVNSTASTIGVNLAGVTDTGAAAGVGQASSASYSIHTVRPGATITLDSTSLTMRQSTTVRFAFSEAVTGFSAEDVVLSDAHGTLGPLTANADGRTWTATFTPAANTASTSNTIRVNLAGVRNAVGNAGEGDASSASYAIDTTAMRPTATITLADSHLTAGETTTVTFVFNSQVNGFTAEDIVLSDANGTLGPLTGNSLNTIWTATFTPTAHVQDASNTIRVNLAGVTNRANRTGVGSASSANYQIDTVEPTRPYASITLANTELRAGETTTVSFRFNQSVTGFDASDIVLSDANGTLSAPTANAERTVWTATFTPTANVNDAANTIRVNLAGVTGAAGNAGVGTVSSANYSVDTRDTSDTSDTSGPTATITLADSALTAGESTTVSFRFNKPVNGFDASDVVLSDANGTLGALTPNAERTLWTATFTPTANVIVPTNTIRVNLSGVTDDAGNAGVGMASSAHYSVDTRDTSGPTATITLADSALSAGESTTVSFRFNEPVNGFDANDIVLSDANGTLGALAANAERTLWTATFTPTANASAPTNTIRVNLRGVRDDAGNAGIGSAVSTHYSVDTVRPTATIALADNALIAGESTTVTIRFNEPVTGLDASDVVCTSGTLSAPTANAERTVWTAIFTPTANTSAPTNTLRANLSGVADDAGNAGTGSAVSTNYSVDTVRPTATIALADSALNVGETTTVSIRFNKPVTGLDSSDVVCTGGTLSAPTANAERTVWTATFTPTANIHAPTNTIRVNLTGVRDDAGNAGTESAISTHYSVDTRTDTSGPTATITLADSVLAVGESTTVSFRFNEPVNDFDASDIVCTSGTLSAPTANTERTLWTATFTPTANTNAPTNTIRVNLANVRDDAGNAGTGSAISTNYRVDTVRPRATITLADTALTAGESMTVSFRFSEPVNGFDTDDIVYTNGTLTMPTANAERTVWTATYTPAEDISARASTIRVNLAGVTDDAGNAGTGSAISANYSVDTIRPTVIITLADSALTAGESTTVRFIFNEPVNGLDASDIVCPNGRLSTPMANAERTVWTATFTPNAHANARTNAIRVDLAGVRDDAGNTGTGRASSASYSVHTIRPTATIALTDDALTAGESTTVRFIFNEPVNGLDTRDIVCPNGTLSAPTANAERTLWTATLTPNANANARTNTISMDLAGVTNDAGNAGTGSASSTNYSVKTTRPTATIALADSALTVGESTTVSFRFSEPVTGLDASEIVCTSGTLSAPTANAERTVWTATLTPTANVSVATNTISMNLSGVRDDAGNAGVGSASSANYSVDTTRPTATITLADNALTVGETTTVSFRFSEPVTGLDASEIVYTSGTLSAPTANAERTVWTATLTPTANVSVATNTISMNLSGVRDDAGNAGVGSASSTNYSVDTERPTATLTLADNALTVGESTAVSFRFSEPVTGLDARDIVLTDANGTLSPPTANAERTVWTATFTPTANVSVRENTISVNLSGVSDDAGNAGTGSASSTNYSVDTERPTATIVLADNALTAGETTTVSFRFSEPVTGLDASDIVCTSGTLSTPMANAERTVWTSTFTPTANANAATNTISVNLPGVRDDAGNAGTGSASSTNYSVDTTRPTATIALADSALTVGESTTVSFRFSEPVNDFDASNIVCTSGTLSAPTANAERTVWTSTFTPTTNVSAGENTIRVNLAGVRDDAGNAGTGSAISTNYSVDTRRPTATITLADSVLAVGESTTVMIRFNEPVNDFDASDIVCTSGTLSASTANTERTLWTATFTPTANVSAPANTIRVNLAGVHDEAGNAGIGSAVSTNYSVDTERPTATITLADNALTAGESTTVSFRFNEPVNDLDISDIVCPSGTLSPPTANTERTVWTATFTPTANVSALANTIRVNLAGVRDDAGNAGTEIASSANYSVDTRRPTATVMLADNALIAGKTTTVTIIFSEPVNGLDTSDIVCTSGTLSPPTANAERTVWTATFTPTANVSAPTNTIRVNLTGVRDDAGNTGTGSADSADYSVDTRPADTTGPTATIALADTHLTVGETTTVTITFNEPVTGFTRDDVVLSEANGTLTDPTTNDQGRTWTATFTPTAGVENSSNTISVNQEGVRNAAGRAGVGRAPGASYQIDTRAPVLASATVNANQLVLRYTEGSSLDATHIPPTTAFTVRVDNVLTAVTAIAVGAQEKTVSLTLATAVAAGQAVSVAYTDPTTGNDANAVQDAAGNDAASFAATPVDNHTPAPPGPAPSPPEGPAPKDTKDTDGDSIPDSLEDETPGLPDPSGAAPVAGDGNGDGVRDSTQAAVGSTSVVRGPTGESRSTPVTLVAGSQDGKVDPASGARITRLKQEDAPALPKGMEMPLGLLSFKATLATGRSSEKFSLYLDPALGVNGYWMQDGSGTWVNLSSAAYGGKMGSEGGRLRLDFEISDGGRFDADGQANGAITAPGAAAQMPLSIVGLASDLAPNGFWL</sequence>
<feature type="domain" description="Bacterial Ig-like" evidence="3">
    <location>
        <begin position="2127"/>
        <end position="2228"/>
    </location>
</feature>
<feature type="domain" description="Bacterial Ig-like" evidence="3">
    <location>
        <begin position="2437"/>
        <end position="2538"/>
    </location>
</feature>
<feature type="compositionally biased region" description="Polar residues" evidence="2">
    <location>
        <begin position="3736"/>
        <end position="3747"/>
    </location>
</feature>
<evidence type="ECO:0000313" key="4">
    <source>
        <dbReference type="EMBL" id="MCW5322366.1"/>
    </source>
</evidence>
<feature type="domain" description="Bacterial Ig-like" evidence="3">
    <location>
        <begin position="1386"/>
        <end position="1487"/>
    </location>
</feature>
<dbReference type="Gene3D" id="2.60.40.1220">
    <property type="match status" value="2"/>
</dbReference>
<feature type="domain" description="Bacterial Ig-like" evidence="3">
    <location>
        <begin position="3255"/>
        <end position="3356"/>
    </location>
</feature>
<dbReference type="RefSeq" id="WP_265282638.1">
    <property type="nucleotide sequence ID" value="NZ_QZCW01000002.1"/>
</dbReference>
<feature type="domain" description="Bacterial Ig-like" evidence="3">
    <location>
        <begin position="2845"/>
        <end position="2948"/>
    </location>
</feature>
<feature type="domain" description="Bacterial Ig-like" evidence="3">
    <location>
        <begin position="11"/>
        <end position="121"/>
    </location>
</feature>
<dbReference type="EMBL" id="QZCW01000002">
    <property type="protein sequence ID" value="MCW5322366.1"/>
    <property type="molecule type" value="Genomic_DNA"/>
</dbReference>
<proteinExistence type="predicted"/>
<feature type="domain" description="Bacterial Ig-like" evidence="3">
    <location>
        <begin position="1814"/>
        <end position="1917"/>
    </location>
</feature>
<feature type="domain" description="Bacterial Ig-like" evidence="3">
    <location>
        <begin position="2233"/>
        <end position="2334"/>
    </location>
</feature>
<dbReference type="NCBIfam" id="NF041766">
    <property type="entry name" value="choice_anch_U"/>
    <property type="match status" value="1"/>
</dbReference>
<feature type="domain" description="Bacterial Ig-like" evidence="3">
    <location>
        <begin position="687"/>
        <end position="787"/>
    </location>
</feature>
<dbReference type="Pfam" id="PF19078">
    <property type="entry name" value="Big_12"/>
    <property type="match status" value="31"/>
</dbReference>
<feature type="compositionally biased region" description="Acidic residues" evidence="2">
    <location>
        <begin position="3702"/>
        <end position="3713"/>
    </location>
</feature>
<feature type="region of interest" description="Disordered" evidence="2">
    <location>
        <begin position="3670"/>
        <end position="3776"/>
    </location>
</feature>
<gene>
    <name evidence="4" type="ORF">D5039_14755</name>
</gene>
<dbReference type="Proteomes" id="UP001208935">
    <property type="component" value="Unassembled WGS sequence"/>
</dbReference>
<dbReference type="Pfam" id="PF13753">
    <property type="entry name" value="SWM_repeat"/>
    <property type="match status" value="1"/>
</dbReference>
<feature type="domain" description="Bacterial Ig-like" evidence="3">
    <location>
        <begin position="3464"/>
        <end position="3566"/>
    </location>
</feature>
<feature type="domain" description="Bacterial Ig-like" evidence="3">
    <location>
        <begin position="2540"/>
        <end position="2640"/>
    </location>
</feature>
<dbReference type="PANTHER" id="PTHR34677">
    <property type="match status" value="1"/>
</dbReference>
<feature type="domain" description="Bacterial Ig-like" evidence="3">
    <location>
        <begin position="927"/>
        <end position="1016"/>
    </location>
</feature>
<feature type="domain" description="Bacterial Ig-like" evidence="3">
    <location>
        <begin position="2949"/>
        <end position="3050"/>
    </location>
</feature>
<feature type="domain" description="Bacterial Ig-like" evidence="3">
    <location>
        <begin position="3153"/>
        <end position="3254"/>
    </location>
</feature>
<feature type="domain" description="Bacterial Ig-like" evidence="3">
    <location>
        <begin position="1489"/>
        <end position="1591"/>
    </location>
</feature>